<dbReference type="Proteomes" id="UP000193380">
    <property type="component" value="Unassembled WGS sequence"/>
</dbReference>
<proteinExistence type="predicted"/>
<sequence length="131" mass="14106">MQAPSSRTLAAMPRGMNLGTVNIMPASYNHAVTMPTAAAYNHAMNGYRVNGGYPGSQMSSQQMAAAYMNQSPGSQYASMQMGMMGTQPYPQQPMQAPPHGNMRFSSAGHHGYMTNAGPMSKQTLKGPFIRR</sequence>
<dbReference type="EMBL" id="FR951013">
    <property type="protein sequence ID" value="CDQ99892.1"/>
    <property type="molecule type" value="Genomic_DNA"/>
</dbReference>
<gene>
    <name evidence="1" type="ORF">GSONMT00020467001</name>
</gene>
<dbReference type="STRING" id="8022.A0A060Z7N8"/>
<accession>A0A060Z7N8</accession>
<name>A0A060Z7N8_ONCMY</name>
<dbReference type="PaxDb" id="8022-A0A060Z7N8"/>
<organism evidence="1 2">
    <name type="scientific">Oncorhynchus mykiss</name>
    <name type="common">Rainbow trout</name>
    <name type="synonym">Salmo gairdneri</name>
    <dbReference type="NCBI Taxonomy" id="8022"/>
    <lineage>
        <taxon>Eukaryota</taxon>
        <taxon>Metazoa</taxon>
        <taxon>Chordata</taxon>
        <taxon>Craniata</taxon>
        <taxon>Vertebrata</taxon>
        <taxon>Euteleostomi</taxon>
        <taxon>Actinopterygii</taxon>
        <taxon>Neopterygii</taxon>
        <taxon>Teleostei</taxon>
        <taxon>Protacanthopterygii</taxon>
        <taxon>Salmoniformes</taxon>
        <taxon>Salmonidae</taxon>
        <taxon>Salmoninae</taxon>
        <taxon>Oncorhynchus</taxon>
    </lineage>
</organism>
<dbReference type="AlphaFoldDB" id="A0A060Z7N8"/>
<evidence type="ECO:0000313" key="2">
    <source>
        <dbReference type="Proteomes" id="UP000193380"/>
    </source>
</evidence>
<reference evidence="1" key="2">
    <citation type="submission" date="2014-03" db="EMBL/GenBank/DDBJ databases">
        <authorList>
            <person name="Genoscope - CEA"/>
        </authorList>
    </citation>
    <scope>NUCLEOTIDE SEQUENCE</scope>
</reference>
<protein>
    <recommendedName>
        <fullName evidence="3">Histone acetyltransferase</fullName>
    </recommendedName>
</protein>
<evidence type="ECO:0008006" key="3">
    <source>
        <dbReference type="Google" id="ProtNLM"/>
    </source>
</evidence>
<evidence type="ECO:0000313" key="1">
    <source>
        <dbReference type="EMBL" id="CDQ99892.1"/>
    </source>
</evidence>
<reference evidence="1" key="1">
    <citation type="journal article" date="2014" name="Nat. Commun.">
        <title>The rainbow trout genome provides novel insights into evolution after whole-genome duplication in vertebrates.</title>
        <authorList>
            <person name="Berthelot C."/>
            <person name="Brunet F."/>
            <person name="Chalopin D."/>
            <person name="Juanchich A."/>
            <person name="Bernard M."/>
            <person name="Noel B."/>
            <person name="Bento P."/>
            <person name="Da Silva C."/>
            <person name="Labadie K."/>
            <person name="Alberti A."/>
            <person name="Aury J.M."/>
            <person name="Louis A."/>
            <person name="Dehais P."/>
            <person name="Bardou P."/>
            <person name="Montfort J."/>
            <person name="Klopp C."/>
            <person name="Cabau C."/>
            <person name="Gaspin C."/>
            <person name="Thorgaard G.H."/>
            <person name="Boussaha M."/>
            <person name="Quillet E."/>
            <person name="Guyomard R."/>
            <person name="Galiana D."/>
            <person name="Bobe J."/>
            <person name="Volff J.N."/>
            <person name="Genet C."/>
            <person name="Wincker P."/>
            <person name="Jaillon O."/>
            <person name="Roest Crollius H."/>
            <person name="Guiguen Y."/>
        </authorList>
    </citation>
    <scope>NUCLEOTIDE SEQUENCE [LARGE SCALE GENOMIC DNA]</scope>
</reference>